<gene>
    <name evidence="1" type="ORF">HPB47_002243</name>
</gene>
<keyword evidence="2" id="KW-1185">Reference proteome</keyword>
<protein>
    <submittedName>
        <fullName evidence="1">Uncharacterized protein</fullName>
    </submittedName>
</protein>
<dbReference type="Proteomes" id="UP000805193">
    <property type="component" value="Unassembled WGS sequence"/>
</dbReference>
<evidence type="ECO:0000313" key="2">
    <source>
        <dbReference type="Proteomes" id="UP000805193"/>
    </source>
</evidence>
<dbReference type="EMBL" id="JABSTQ010010302">
    <property type="protein sequence ID" value="KAG0421899.1"/>
    <property type="molecule type" value="Genomic_DNA"/>
</dbReference>
<name>A0AC60PNB3_IXOPE</name>
<proteinExistence type="predicted"/>
<sequence length="144" mass="16235">MDPDSYQDYDDDKTSTYSVQGAILHSNEYEPPDDPMQVLEADEDNRPFTSVHYKKPRPAGIPVVFKPNSSNASLWRVNPDEVAKEIIDVAQEKLLSHRMNKDGSLSRNSINNAITEISPYHSDDHPTTYVGIINSKAQMTRAGW</sequence>
<reference evidence="1 2" key="1">
    <citation type="journal article" date="2020" name="Cell">
        <title>Large-Scale Comparative Analyses of Tick Genomes Elucidate Their Genetic Diversity and Vector Capacities.</title>
        <authorList>
            <consortium name="Tick Genome and Microbiome Consortium (TIGMIC)"/>
            <person name="Jia N."/>
            <person name="Wang J."/>
            <person name="Shi W."/>
            <person name="Du L."/>
            <person name="Sun Y."/>
            <person name="Zhan W."/>
            <person name="Jiang J.F."/>
            <person name="Wang Q."/>
            <person name="Zhang B."/>
            <person name="Ji P."/>
            <person name="Bell-Sakyi L."/>
            <person name="Cui X.M."/>
            <person name="Yuan T.T."/>
            <person name="Jiang B.G."/>
            <person name="Yang W.F."/>
            <person name="Lam T.T."/>
            <person name="Chang Q.C."/>
            <person name="Ding S.J."/>
            <person name="Wang X.J."/>
            <person name="Zhu J.G."/>
            <person name="Ruan X.D."/>
            <person name="Zhao L."/>
            <person name="Wei J.T."/>
            <person name="Ye R.Z."/>
            <person name="Que T.C."/>
            <person name="Du C.H."/>
            <person name="Zhou Y.H."/>
            <person name="Cheng J.X."/>
            <person name="Dai P.F."/>
            <person name="Guo W.B."/>
            <person name="Han X.H."/>
            <person name="Huang E.J."/>
            <person name="Li L.F."/>
            <person name="Wei W."/>
            <person name="Gao Y.C."/>
            <person name="Liu J.Z."/>
            <person name="Shao H.Z."/>
            <person name="Wang X."/>
            <person name="Wang C.C."/>
            <person name="Yang T.C."/>
            <person name="Huo Q.B."/>
            <person name="Li W."/>
            <person name="Chen H.Y."/>
            <person name="Chen S.E."/>
            <person name="Zhou L.G."/>
            <person name="Ni X.B."/>
            <person name="Tian J.H."/>
            <person name="Sheng Y."/>
            <person name="Liu T."/>
            <person name="Pan Y.S."/>
            <person name="Xia L.Y."/>
            <person name="Li J."/>
            <person name="Zhao F."/>
            <person name="Cao W.C."/>
        </authorList>
    </citation>
    <scope>NUCLEOTIDE SEQUENCE [LARGE SCALE GENOMIC DNA]</scope>
    <source>
        <strain evidence="1">Iper-2018</strain>
    </source>
</reference>
<comment type="caution">
    <text evidence="1">The sequence shown here is derived from an EMBL/GenBank/DDBJ whole genome shotgun (WGS) entry which is preliminary data.</text>
</comment>
<accession>A0AC60PNB3</accession>
<evidence type="ECO:0000313" key="1">
    <source>
        <dbReference type="EMBL" id="KAG0421899.1"/>
    </source>
</evidence>
<organism evidence="1 2">
    <name type="scientific">Ixodes persulcatus</name>
    <name type="common">Taiga tick</name>
    <dbReference type="NCBI Taxonomy" id="34615"/>
    <lineage>
        <taxon>Eukaryota</taxon>
        <taxon>Metazoa</taxon>
        <taxon>Ecdysozoa</taxon>
        <taxon>Arthropoda</taxon>
        <taxon>Chelicerata</taxon>
        <taxon>Arachnida</taxon>
        <taxon>Acari</taxon>
        <taxon>Parasitiformes</taxon>
        <taxon>Ixodida</taxon>
        <taxon>Ixodoidea</taxon>
        <taxon>Ixodidae</taxon>
        <taxon>Ixodinae</taxon>
        <taxon>Ixodes</taxon>
    </lineage>
</organism>